<dbReference type="AlphaFoldDB" id="A0A2N8L036"/>
<keyword evidence="3" id="KW-0804">Transcription</keyword>
<dbReference type="Gene3D" id="1.10.10.60">
    <property type="entry name" value="Homeodomain-like"/>
    <property type="match status" value="1"/>
</dbReference>
<dbReference type="InterPro" id="IPR018060">
    <property type="entry name" value="HTH_AraC"/>
</dbReference>
<dbReference type="SMART" id="SM00342">
    <property type="entry name" value="HTH_ARAC"/>
    <property type="match status" value="1"/>
</dbReference>
<dbReference type="GO" id="GO:0043565">
    <property type="term" value="F:sequence-specific DNA binding"/>
    <property type="evidence" value="ECO:0007669"/>
    <property type="project" value="InterPro"/>
</dbReference>
<keyword evidence="2" id="KW-0238">DNA-binding</keyword>
<dbReference type="PRINTS" id="PR00032">
    <property type="entry name" value="HTHARAC"/>
</dbReference>
<protein>
    <recommendedName>
        <fullName evidence="4">HTH araC/xylS-type domain-containing protein</fullName>
    </recommendedName>
</protein>
<dbReference type="PROSITE" id="PS01124">
    <property type="entry name" value="HTH_ARAC_FAMILY_2"/>
    <property type="match status" value="1"/>
</dbReference>
<dbReference type="RefSeq" id="WP_102768940.1">
    <property type="nucleotide sequence ID" value="NZ_POSP01000003.1"/>
</dbReference>
<organism evidence="5 6">
    <name type="scientific">Kinneretia aquatilis</name>
    <dbReference type="NCBI Taxonomy" id="2070761"/>
    <lineage>
        <taxon>Bacteria</taxon>
        <taxon>Pseudomonadati</taxon>
        <taxon>Pseudomonadota</taxon>
        <taxon>Betaproteobacteria</taxon>
        <taxon>Burkholderiales</taxon>
        <taxon>Sphaerotilaceae</taxon>
        <taxon>Roseateles</taxon>
    </lineage>
</organism>
<dbReference type="OrthoDB" id="3631840at2"/>
<keyword evidence="1" id="KW-0805">Transcription regulation</keyword>
<evidence type="ECO:0000256" key="1">
    <source>
        <dbReference type="ARBA" id="ARBA00023015"/>
    </source>
</evidence>
<keyword evidence="6" id="KW-1185">Reference proteome</keyword>
<name>A0A2N8L036_9BURK</name>
<dbReference type="InterPro" id="IPR050204">
    <property type="entry name" value="AraC_XylS_family_regulators"/>
</dbReference>
<dbReference type="EMBL" id="POSP01000003">
    <property type="protein sequence ID" value="PND39022.1"/>
    <property type="molecule type" value="Genomic_DNA"/>
</dbReference>
<dbReference type="SUPFAM" id="SSF46689">
    <property type="entry name" value="Homeodomain-like"/>
    <property type="match status" value="2"/>
</dbReference>
<comment type="caution">
    <text evidence="5">The sequence shown here is derived from an EMBL/GenBank/DDBJ whole genome shotgun (WGS) entry which is preliminary data.</text>
</comment>
<sequence length="272" mass="30325">MAARFPDWSEDQGQVMPEDQARLGWSEWHCPGRVSAWREEQLPRFQIEFMLEGMDLRRLAGARPRVIDPSQVFLLAAGEGFELASPTAQRRRSRCLQLPAPLLQAWAPDLVSGLLPSSPELALAVHALGAAPDALARDEAGWRVLALILRLQRPAAAERAPARRSQRRQEDLVEALRERMAMDFAQPLSLESLARACGASAFHAARVFRQHTGQSIHGHLQRLRLRAALAQLPERRGQLTELALDCGFASHSHFSSSFRREFGRVPSSLQPA</sequence>
<dbReference type="InterPro" id="IPR020449">
    <property type="entry name" value="Tscrpt_reg_AraC-type_HTH"/>
</dbReference>
<proteinExistence type="predicted"/>
<dbReference type="Proteomes" id="UP000235916">
    <property type="component" value="Unassembled WGS sequence"/>
</dbReference>
<dbReference type="GO" id="GO:0003700">
    <property type="term" value="F:DNA-binding transcription factor activity"/>
    <property type="evidence" value="ECO:0007669"/>
    <property type="project" value="InterPro"/>
</dbReference>
<evidence type="ECO:0000256" key="3">
    <source>
        <dbReference type="ARBA" id="ARBA00023163"/>
    </source>
</evidence>
<dbReference type="InterPro" id="IPR009057">
    <property type="entry name" value="Homeodomain-like_sf"/>
</dbReference>
<gene>
    <name evidence="5" type="ORF">C1O66_16805</name>
</gene>
<evidence type="ECO:0000259" key="4">
    <source>
        <dbReference type="PROSITE" id="PS01124"/>
    </source>
</evidence>
<dbReference type="PANTHER" id="PTHR46796">
    <property type="entry name" value="HTH-TYPE TRANSCRIPTIONAL ACTIVATOR RHAS-RELATED"/>
    <property type="match status" value="1"/>
</dbReference>
<reference evidence="5 6" key="1">
    <citation type="submission" date="2018-01" db="EMBL/GenBank/DDBJ databases">
        <title>Draft genome sequence of Paucibacter aquatile CR182 isolated from freshwater of the Nakdong River.</title>
        <authorList>
            <person name="Choi A."/>
            <person name="Chung E.J."/>
        </authorList>
    </citation>
    <scope>NUCLEOTIDE SEQUENCE [LARGE SCALE GENOMIC DNA]</scope>
    <source>
        <strain evidence="5 6">CR182</strain>
    </source>
</reference>
<accession>A0A2N8L036</accession>
<dbReference type="Pfam" id="PF12833">
    <property type="entry name" value="HTH_18"/>
    <property type="match status" value="1"/>
</dbReference>
<evidence type="ECO:0000313" key="6">
    <source>
        <dbReference type="Proteomes" id="UP000235916"/>
    </source>
</evidence>
<evidence type="ECO:0000313" key="5">
    <source>
        <dbReference type="EMBL" id="PND39022.1"/>
    </source>
</evidence>
<evidence type="ECO:0000256" key="2">
    <source>
        <dbReference type="ARBA" id="ARBA00023125"/>
    </source>
</evidence>
<feature type="domain" description="HTH araC/xylS-type" evidence="4">
    <location>
        <begin position="174"/>
        <end position="272"/>
    </location>
</feature>